<gene>
    <name evidence="2" type="ORF">ASPBRDRAFT_29075</name>
</gene>
<accession>A0A1L9UQX0</accession>
<dbReference type="AlphaFoldDB" id="A0A1L9UQX0"/>
<organism evidence="2 3">
    <name type="scientific">Aspergillus brasiliensis (strain CBS 101740 / IMI 381727 / IBT 21946)</name>
    <dbReference type="NCBI Taxonomy" id="767769"/>
    <lineage>
        <taxon>Eukaryota</taxon>
        <taxon>Fungi</taxon>
        <taxon>Dikarya</taxon>
        <taxon>Ascomycota</taxon>
        <taxon>Pezizomycotina</taxon>
        <taxon>Eurotiomycetes</taxon>
        <taxon>Eurotiomycetidae</taxon>
        <taxon>Eurotiales</taxon>
        <taxon>Aspergillaceae</taxon>
        <taxon>Aspergillus</taxon>
        <taxon>Aspergillus subgen. Circumdati</taxon>
    </lineage>
</organism>
<feature type="region of interest" description="Disordered" evidence="1">
    <location>
        <begin position="357"/>
        <end position="381"/>
    </location>
</feature>
<proteinExistence type="predicted"/>
<keyword evidence="3" id="KW-1185">Reference proteome</keyword>
<name>A0A1L9UQX0_ASPBC</name>
<dbReference type="Proteomes" id="UP000184499">
    <property type="component" value="Unassembled WGS sequence"/>
</dbReference>
<dbReference type="RefSeq" id="XP_067481157.1">
    <property type="nucleotide sequence ID" value="XM_067622608.1"/>
</dbReference>
<dbReference type="PANTHER" id="PTHR28106">
    <property type="entry name" value="MITOCHONDRIAL ATPASE COMPLEX SUBUNIT ATP10"/>
    <property type="match status" value="1"/>
</dbReference>
<reference evidence="3" key="1">
    <citation type="journal article" date="2017" name="Genome Biol.">
        <title>Comparative genomics reveals high biological diversity and specific adaptations in the industrially and medically important fungal genus Aspergillus.</title>
        <authorList>
            <person name="de Vries R.P."/>
            <person name="Riley R."/>
            <person name="Wiebenga A."/>
            <person name="Aguilar-Osorio G."/>
            <person name="Amillis S."/>
            <person name="Uchima C.A."/>
            <person name="Anderluh G."/>
            <person name="Asadollahi M."/>
            <person name="Askin M."/>
            <person name="Barry K."/>
            <person name="Battaglia E."/>
            <person name="Bayram O."/>
            <person name="Benocci T."/>
            <person name="Braus-Stromeyer S.A."/>
            <person name="Caldana C."/>
            <person name="Canovas D."/>
            <person name="Cerqueira G.C."/>
            <person name="Chen F."/>
            <person name="Chen W."/>
            <person name="Choi C."/>
            <person name="Clum A."/>
            <person name="Dos Santos R.A."/>
            <person name="Damasio A.R."/>
            <person name="Diallinas G."/>
            <person name="Emri T."/>
            <person name="Fekete E."/>
            <person name="Flipphi M."/>
            <person name="Freyberg S."/>
            <person name="Gallo A."/>
            <person name="Gournas C."/>
            <person name="Habgood R."/>
            <person name="Hainaut M."/>
            <person name="Harispe M.L."/>
            <person name="Henrissat B."/>
            <person name="Hilden K.S."/>
            <person name="Hope R."/>
            <person name="Hossain A."/>
            <person name="Karabika E."/>
            <person name="Karaffa L."/>
            <person name="Karanyi Z."/>
            <person name="Krasevec N."/>
            <person name="Kuo A."/>
            <person name="Kusch H."/>
            <person name="LaButti K."/>
            <person name="Lagendijk E.L."/>
            <person name="Lapidus A."/>
            <person name="Levasseur A."/>
            <person name="Lindquist E."/>
            <person name="Lipzen A."/>
            <person name="Logrieco A.F."/>
            <person name="MacCabe A."/>
            <person name="Maekelae M.R."/>
            <person name="Malavazi I."/>
            <person name="Melin P."/>
            <person name="Meyer V."/>
            <person name="Mielnichuk N."/>
            <person name="Miskei M."/>
            <person name="Molnar A.P."/>
            <person name="Mule G."/>
            <person name="Ngan C.Y."/>
            <person name="Orejas M."/>
            <person name="Orosz E."/>
            <person name="Ouedraogo J.P."/>
            <person name="Overkamp K.M."/>
            <person name="Park H.-S."/>
            <person name="Perrone G."/>
            <person name="Piumi F."/>
            <person name="Punt P.J."/>
            <person name="Ram A.F."/>
            <person name="Ramon A."/>
            <person name="Rauscher S."/>
            <person name="Record E."/>
            <person name="Riano-Pachon D.M."/>
            <person name="Robert V."/>
            <person name="Roehrig J."/>
            <person name="Ruller R."/>
            <person name="Salamov A."/>
            <person name="Salih N.S."/>
            <person name="Samson R.A."/>
            <person name="Sandor E."/>
            <person name="Sanguinetti M."/>
            <person name="Schuetze T."/>
            <person name="Sepcic K."/>
            <person name="Shelest E."/>
            <person name="Sherlock G."/>
            <person name="Sophianopoulou V."/>
            <person name="Squina F.M."/>
            <person name="Sun H."/>
            <person name="Susca A."/>
            <person name="Todd R.B."/>
            <person name="Tsang A."/>
            <person name="Unkles S.E."/>
            <person name="van de Wiele N."/>
            <person name="van Rossen-Uffink D."/>
            <person name="Oliveira J.V."/>
            <person name="Vesth T.C."/>
            <person name="Visser J."/>
            <person name="Yu J.-H."/>
            <person name="Zhou M."/>
            <person name="Andersen M.R."/>
            <person name="Archer D.B."/>
            <person name="Baker S.E."/>
            <person name="Benoit I."/>
            <person name="Brakhage A.A."/>
            <person name="Braus G.H."/>
            <person name="Fischer R."/>
            <person name="Frisvad J.C."/>
            <person name="Goldman G.H."/>
            <person name="Houbraken J."/>
            <person name="Oakley B."/>
            <person name="Pocsi I."/>
            <person name="Scazzocchio C."/>
            <person name="Seiboth B."/>
            <person name="vanKuyk P.A."/>
            <person name="Wortman J."/>
            <person name="Dyer P.S."/>
            <person name="Grigoriev I.V."/>
        </authorList>
    </citation>
    <scope>NUCLEOTIDE SEQUENCE [LARGE SCALE GENOMIC DNA]</scope>
    <source>
        <strain evidence="3">CBS 101740 / IMI 381727 / IBT 21946</strain>
    </source>
</reference>
<feature type="region of interest" description="Disordered" evidence="1">
    <location>
        <begin position="87"/>
        <end position="132"/>
    </location>
</feature>
<evidence type="ECO:0000313" key="2">
    <source>
        <dbReference type="EMBL" id="OJJ73909.1"/>
    </source>
</evidence>
<evidence type="ECO:0000313" key="3">
    <source>
        <dbReference type="Proteomes" id="UP000184499"/>
    </source>
</evidence>
<dbReference type="GeneID" id="93575096"/>
<dbReference type="GO" id="GO:0033615">
    <property type="term" value="P:mitochondrial proton-transporting ATP synthase complex assembly"/>
    <property type="evidence" value="ECO:0007669"/>
    <property type="project" value="TreeGrafter"/>
</dbReference>
<dbReference type="STRING" id="767769.A0A1L9UQX0"/>
<dbReference type="PANTHER" id="PTHR28106:SF1">
    <property type="entry name" value="MITOCHONDRIAL ATPASE COMPLEX SUBUNIT ATP10"/>
    <property type="match status" value="1"/>
</dbReference>
<dbReference type="Pfam" id="PF05176">
    <property type="entry name" value="ATP-synt_10"/>
    <property type="match status" value="1"/>
</dbReference>
<dbReference type="EMBL" id="KV878682">
    <property type="protein sequence ID" value="OJJ73909.1"/>
    <property type="molecule type" value="Genomic_DNA"/>
</dbReference>
<feature type="compositionally biased region" description="Polar residues" evidence="1">
    <location>
        <begin position="87"/>
        <end position="98"/>
    </location>
</feature>
<dbReference type="InterPro" id="IPR007849">
    <property type="entry name" value="ATP10"/>
</dbReference>
<dbReference type="VEuPathDB" id="FungiDB:ASPBRDRAFT_29075"/>
<sequence length="381" mass="42972">MWKRTGLLASITEPTLLQSTRCLSCQLRNAAALRPRTAAALRYYASKPDTGSSSNNSETKPTTPSPISSLANKTNRVAQFQANYSATASKVPSPTSQPGDDDFIPPTLDRPIGTVIPPQEGQNTGVDDRSIRQRRDDFVNYERHLERRKELTRQVAKPYFREWSNMRYHEGKTFMSNPRLFKRDKALYFPNMYGITLASPKEPQNTTTLFRGKITIVNLFSSVWAESQVVTFTGKEQNPGLWEAIASEGDGLVQKVDINLEENALKAGLVKMFMWRMRGKLPQEQHERYFLVRKGLDDGLKEGIGMLNSKVGYVYLLDENCRIRWAGSGPAEKEELEALNNGVRKLVQERKVSLQSEMPAQEWDGAKGQGEAVKKPRVVMP</sequence>
<dbReference type="OMA" id="YFPNFHG"/>
<protein>
    <submittedName>
        <fullName evidence="2">Uncharacterized protein</fullName>
    </submittedName>
</protein>
<feature type="compositionally biased region" description="Polar residues" evidence="1">
    <location>
        <begin position="49"/>
        <end position="71"/>
    </location>
</feature>
<dbReference type="OrthoDB" id="17089at2759"/>
<feature type="region of interest" description="Disordered" evidence="1">
    <location>
        <begin position="46"/>
        <end position="71"/>
    </location>
</feature>
<dbReference type="GO" id="GO:0005743">
    <property type="term" value="C:mitochondrial inner membrane"/>
    <property type="evidence" value="ECO:0007669"/>
    <property type="project" value="TreeGrafter"/>
</dbReference>
<evidence type="ECO:0000256" key="1">
    <source>
        <dbReference type="SAM" id="MobiDB-lite"/>
    </source>
</evidence>